<feature type="compositionally biased region" description="Polar residues" evidence="2">
    <location>
        <begin position="87"/>
        <end position="97"/>
    </location>
</feature>
<feature type="region of interest" description="Disordered" evidence="2">
    <location>
        <begin position="12"/>
        <end position="162"/>
    </location>
</feature>
<feature type="compositionally biased region" description="Low complexity" evidence="2">
    <location>
        <begin position="618"/>
        <end position="635"/>
    </location>
</feature>
<feature type="coiled-coil region" evidence="1">
    <location>
        <begin position="275"/>
        <end position="312"/>
    </location>
</feature>
<feature type="coiled-coil region" evidence="1">
    <location>
        <begin position="971"/>
        <end position="998"/>
    </location>
</feature>
<feature type="compositionally biased region" description="Polar residues" evidence="2">
    <location>
        <begin position="1217"/>
        <end position="1244"/>
    </location>
</feature>
<evidence type="ECO:0000256" key="1">
    <source>
        <dbReference type="SAM" id="Coils"/>
    </source>
</evidence>
<feature type="region of interest" description="Disordered" evidence="2">
    <location>
        <begin position="1270"/>
        <end position="1295"/>
    </location>
</feature>
<protein>
    <recommendedName>
        <fullName evidence="5">Actin interacting protein 3 C-terminal domain-containing protein</fullName>
    </recommendedName>
</protein>
<feature type="region of interest" description="Disordered" evidence="2">
    <location>
        <begin position="1134"/>
        <end position="1244"/>
    </location>
</feature>
<feature type="compositionally biased region" description="Polar residues" evidence="2">
    <location>
        <begin position="1134"/>
        <end position="1144"/>
    </location>
</feature>
<feature type="region of interest" description="Disordered" evidence="2">
    <location>
        <begin position="618"/>
        <end position="685"/>
    </location>
</feature>
<feature type="compositionally biased region" description="Low complexity" evidence="2">
    <location>
        <begin position="109"/>
        <end position="120"/>
    </location>
</feature>
<comment type="caution">
    <text evidence="3">The sequence shown here is derived from an EMBL/GenBank/DDBJ whole genome shotgun (WGS) entry which is preliminary data.</text>
</comment>
<dbReference type="GeneID" id="91987884"/>
<evidence type="ECO:0000313" key="3">
    <source>
        <dbReference type="EMBL" id="KAL0253651.1"/>
    </source>
</evidence>
<feature type="compositionally biased region" description="Polar residues" evidence="2">
    <location>
        <begin position="558"/>
        <end position="569"/>
    </location>
</feature>
<evidence type="ECO:0000256" key="2">
    <source>
        <dbReference type="SAM" id="MobiDB-lite"/>
    </source>
</evidence>
<feature type="region of interest" description="Disordered" evidence="2">
    <location>
        <begin position="524"/>
        <end position="569"/>
    </location>
</feature>
<organism evidence="3 4">
    <name type="scientific">Cryptococcus tetragattii IND107</name>
    <dbReference type="NCBI Taxonomy" id="1296105"/>
    <lineage>
        <taxon>Eukaryota</taxon>
        <taxon>Fungi</taxon>
        <taxon>Dikarya</taxon>
        <taxon>Basidiomycota</taxon>
        <taxon>Agaricomycotina</taxon>
        <taxon>Tremellomycetes</taxon>
        <taxon>Tremellales</taxon>
        <taxon>Cryptococcaceae</taxon>
        <taxon>Cryptococcus</taxon>
        <taxon>Cryptococcus gattii species complex</taxon>
    </lineage>
</organism>
<dbReference type="EMBL" id="ATAM02000002">
    <property type="protein sequence ID" value="KAL0253651.1"/>
    <property type="molecule type" value="Genomic_DNA"/>
</dbReference>
<feature type="region of interest" description="Disordered" evidence="2">
    <location>
        <begin position="376"/>
        <end position="398"/>
    </location>
</feature>
<reference evidence="4" key="1">
    <citation type="submission" date="2015-01" db="EMBL/GenBank/DDBJ databases">
        <title>The Genome Sequence of Cryptococcus gattii MMRL2647.</title>
        <authorList>
            <consortium name="The Broad Institute Genomics Platform"/>
            <person name="Cuomo C."/>
            <person name="Litvintseva A."/>
            <person name="Chen Y."/>
            <person name="Heitman J."/>
            <person name="Sun S."/>
            <person name="Springer D."/>
            <person name="Dromer F."/>
            <person name="Young S."/>
            <person name="Zeng Q."/>
            <person name="Gargeya S."/>
            <person name="Abouelleil A."/>
            <person name="Alvarado L."/>
            <person name="Chapman S.B."/>
            <person name="Gainer-Dewar J."/>
            <person name="Goldberg J."/>
            <person name="Griggs A."/>
            <person name="Gujja S."/>
            <person name="Hansen M."/>
            <person name="Howarth C."/>
            <person name="Imamovic A."/>
            <person name="Larimer J."/>
            <person name="Murphy C."/>
            <person name="Naylor J."/>
            <person name="Pearson M."/>
            <person name="Priest M."/>
            <person name="Roberts A."/>
            <person name="Saif S."/>
            <person name="Shea T."/>
            <person name="Sykes S."/>
            <person name="Wortman J."/>
            <person name="Nusbaum C."/>
            <person name="Birren B."/>
        </authorList>
    </citation>
    <scope>NUCLEOTIDE SEQUENCE [LARGE SCALE GENOMIC DNA]</scope>
    <source>
        <strain evidence="4">IND107</strain>
    </source>
</reference>
<name>A0ABR3BZU6_9TREE</name>
<evidence type="ECO:0000313" key="4">
    <source>
        <dbReference type="Proteomes" id="UP000054399"/>
    </source>
</evidence>
<sequence length="1295" mass="142330">MGAVFPFVGFLSRPRPMSRLPAGRGRETKFSFYNGPRRHGPNVDAPPARTLPVRPSSPTFHQRRPSRGRYSGSMTRAAPQHKRSIPPNRSATPTGSQPIAEVPKSRPWASTQASASVQSSLPSQTQETSKASEATSTNPVNPPVRKRQRTSEMAEEKGEEDQDINVAAAYSSFLQALDNWLEMVLKQKQARQQFEFHSKFEKAVPINPRFLAIIDAVKEANSKVDEAQAAVMKASQEIASLTLKSVAPKLLVEVQRIQEIREVPVEGSSGTSVDAAKVTVEKKKEEQRASELEQLKNKISDLEGNKNAVQDLVGRLKLLEAWREQEEGQKTAGSAISPNHSDAAIPSERPWLNVVSNAHTSNSVNTPPTTAVIEAQSASGPQLSDAAEPNAAPAPLSSRTPTKMLVGFSRKAKLNAFINEIQRRIAAVEAAQAETRECFEDISNVLAMEREDKLIRQRLREKRKKDDALVEDNYIDRNQDESQPLVKEGPNIVFQGVSGQSGESTSALPADMVSAKLTVALNPSQARASPVPSQPIPSVPVESQPQPLPHSQPVLRNPNPSQEVSTSHVQTVPVAQFPTLAHQPSIPAQAAFTEPTSCSTTTCQSPSSALLVPFAASSATGPTSVSTTTSTRALTVESPNVPSALSPYPILPIPQPPQSAAKTRDTELNTTSVSSSTPTASPTHIASAERIVPMFNDLVKFYTSLRVDLTVTQKSTAELVQGFAQITQEIQSLNSRTSPNYEHILQTITANIKEHGTKIEDLKNVHSKFGRELHELTGIFEDFRLRFNNNFSVAESFSSSFRTSIGNHDVEIAGLKDAIHQVSTLCRGQHAPQIVELQKEHQHSQQLILSVRNHAFQLSTAIRDLADKVQELSSEIPTTIKAIVHDLATVTASCDALHKQLTSHEEMTRKMDNLSDMVEQAKQQWKRRVNLREGESNGLRSSVEEMSQVLVDHSSEGSKTLPGTLVNEDRFRRLENLVSRLQENLKRRDEERDQLITELSARDAKFTLLQQELIEMKMKVEADRKVGEEVNRETIMTCVKDAKEELVDKTKEDIKQAVDTAIENYASRAKKLTNDGALWDDKLIMSIQLAKQEMRQEVPKILSREINLLKELRKEGKKKAAYLTMATGSNLQAGQYDDQNTLKQNPMPDQFIADDGSSVERTLPELNSGATHNSPKPTTPPLPASDLNTQSARPPSQRRLSSMSPTDSRPPTPQYPPDTQESAIGALQGQSTTMQRHGSQSTQVESVIAIEGLRPRTPSISPPVELSSATITQDTTAADHPKSTAITLLKTREKQ</sequence>
<evidence type="ECO:0008006" key="5">
    <source>
        <dbReference type="Google" id="ProtNLM"/>
    </source>
</evidence>
<gene>
    <name evidence="3" type="ORF">I308_101026</name>
</gene>
<proteinExistence type="predicted"/>
<reference evidence="3 4" key="2">
    <citation type="submission" date="2024-01" db="EMBL/GenBank/DDBJ databases">
        <title>Comparative genomics of Cryptococcus and Kwoniella reveals pathogenesis evolution and contrasting modes of karyotype evolution via chromosome fusion or intercentromeric recombination.</title>
        <authorList>
            <person name="Coelho M.A."/>
            <person name="David-Palma M."/>
            <person name="Shea T."/>
            <person name="Bowers K."/>
            <person name="Mcginley-Smith S."/>
            <person name="Mohammad A.W."/>
            <person name="Gnirke A."/>
            <person name="Yurkov A.M."/>
            <person name="Nowrousian M."/>
            <person name="Sun S."/>
            <person name="Cuomo C.A."/>
            <person name="Heitman J."/>
        </authorList>
    </citation>
    <scope>NUCLEOTIDE SEQUENCE [LARGE SCALE GENOMIC DNA]</scope>
    <source>
        <strain evidence="3 4">IND107</strain>
    </source>
</reference>
<keyword evidence="4" id="KW-1185">Reference proteome</keyword>
<dbReference type="Proteomes" id="UP000054399">
    <property type="component" value="Unassembled WGS sequence"/>
</dbReference>
<feature type="compositionally biased region" description="Low complexity" evidence="2">
    <location>
        <begin position="670"/>
        <end position="683"/>
    </location>
</feature>
<feature type="compositionally biased region" description="Polar residues" evidence="2">
    <location>
        <begin position="1186"/>
        <end position="1207"/>
    </location>
</feature>
<accession>A0ABR3BZU6</accession>
<feature type="compositionally biased region" description="Polar residues" evidence="2">
    <location>
        <begin position="121"/>
        <end position="139"/>
    </location>
</feature>
<keyword evidence="1" id="KW-0175">Coiled coil</keyword>
<dbReference type="RefSeq" id="XP_066615872.1">
    <property type="nucleotide sequence ID" value="XM_066755586.1"/>
</dbReference>
<feature type="coiled-coil region" evidence="1">
    <location>
        <begin position="217"/>
        <end position="244"/>
    </location>
</feature>